<dbReference type="Proteomes" id="UP000035068">
    <property type="component" value="Unassembled WGS sequence"/>
</dbReference>
<dbReference type="FunFam" id="3.40.50.1860:FF:000002">
    <property type="entry name" value="Glutamate racemase"/>
    <property type="match status" value="1"/>
</dbReference>
<dbReference type="PROSITE" id="PS00924">
    <property type="entry name" value="ASP_GLU_RACEMASE_2"/>
    <property type="match status" value="1"/>
</dbReference>
<dbReference type="HAMAP" id="MF_00258">
    <property type="entry name" value="Glu_racemase"/>
    <property type="match status" value="1"/>
</dbReference>
<dbReference type="UniPathway" id="UPA00219"/>
<dbReference type="PROSITE" id="PS00923">
    <property type="entry name" value="ASP_GLU_RACEMASE_1"/>
    <property type="match status" value="1"/>
</dbReference>
<keyword evidence="4 8" id="KW-0573">Peptidoglycan synthesis</keyword>
<comment type="pathway">
    <text evidence="8">Cell wall biogenesis; peptidoglycan biosynthesis.</text>
</comment>
<dbReference type="PANTHER" id="PTHR21198:SF2">
    <property type="entry name" value="GLUTAMATE RACEMASE"/>
    <property type="match status" value="1"/>
</dbReference>
<dbReference type="GO" id="GO:0008881">
    <property type="term" value="F:glutamate racemase activity"/>
    <property type="evidence" value="ECO:0007669"/>
    <property type="project" value="UniProtKB-UniRule"/>
</dbReference>
<feature type="binding site" evidence="8">
    <location>
        <begin position="47"/>
        <end position="48"/>
    </location>
    <ligand>
        <name>substrate</name>
    </ligand>
</feature>
<feature type="binding site" evidence="8">
    <location>
        <begin position="79"/>
        <end position="80"/>
    </location>
    <ligand>
        <name>substrate</name>
    </ligand>
</feature>
<feature type="active site" description="Proton donor/acceptor" evidence="8">
    <location>
        <position position="78"/>
    </location>
</feature>
<comment type="caution">
    <text evidence="9">The sequence shown here is derived from an EMBL/GenBank/DDBJ whole genome shotgun (WGS) entry which is preliminary data.</text>
</comment>
<evidence type="ECO:0000256" key="3">
    <source>
        <dbReference type="ARBA" id="ARBA00022960"/>
    </source>
</evidence>
<evidence type="ECO:0000313" key="10">
    <source>
        <dbReference type="Proteomes" id="UP000035068"/>
    </source>
</evidence>
<feature type="binding site" evidence="8">
    <location>
        <begin position="190"/>
        <end position="191"/>
    </location>
    <ligand>
        <name>substrate</name>
    </ligand>
</feature>
<keyword evidence="5 8" id="KW-0413">Isomerase</keyword>
<comment type="catalytic activity">
    <reaction evidence="1 8">
        <text>L-glutamate = D-glutamate</text>
        <dbReference type="Rhea" id="RHEA:12813"/>
        <dbReference type="ChEBI" id="CHEBI:29985"/>
        <dbReference type="ChEBI" id="CHEBI:29986"/>
        <dbReference type="EC" id="5.1.1.3"/>
    </reaction>
</comment>
<protein>
    <recommendedName>
        <fullName evidence="7 8">Glutamate racemase</fullName>
        <ecNumber evidence="2 8">5.1.1.3</ecNumber>
    </recommendedName>
</protein>
<proteinExistence type="inferred from homology"/>
<evidence type="ECO:0000313" key="9">
    <source>
        <dbReference type="EMBL" id="KIH76301.1"/>
    </source>
</evidence>
<reference evidence="9 10" key="1">
    <citation type="submission" date="2014-12" db="EMBL/GenBank/DDBJ databases">
        <title>Genomes of Geoalkalibacter ferrihydriticus and Geoalkalibacter subterraneus, two haloalkaliphilic metal-reducing members of the Geobacteraceae.</title>
        <authorList>
            <person name="Badalamenti J.P."/>
            <person name="Torres C.I."/>
            <person name="Krajmalnik-Brown R."/>
            <person name="Bond D.R."/>
        </authorList>
    </citation>
    <scope>NUCLEOTIDE SEQUENCE [LARGE SCALE GENOMIC DNA]</scope>
    <source>
        <strain evidence="9 10">DSM 17813</strain>
    </source>
</reference>
<dbReference type="InterPro" id="IPR015942">
    <property type="entry name" value="Asp/Glu/hydantoin_racemase"/>
</dbReference>
<dbReference type="AlphaFoldDB" id="A0A0C2HH43"/>
<evidence type="ECO:0000256" key="2">
    <source>
        <dbReference type="ARBA" id="ARBA00013090"/>
    </source>
</evidence>
<dbReference type="Gene3D" id="3.40.50.1860">
    <property type="match status" value="2"/>
</dbReference>
<organism evidence="9 10">
    <name type="scientific">Geoalkalibacter ferrihydriticus DSM 17813</name>
    <dbReference type="NCBI Taxonomy" id="1121915"/>
    <lineage>
        <taxon>Bacteria</taxon>
        <taxon>Pseudomonadati</taxon>
        <taxon>Thermodesulfobacteriota</taxon>
        <taxon>Desulfuromonadia</taxon>
        <taxon>Desulfuromonadales</taxon>
        <taxon>Geoalkalibacteraceae</taxon>
        <taxon>Geoalkalibacter</taxon>
    </lineage>
</organism>
<dbReference type="GO" id="GO:0008360">
    <property type="term" value="P:regulation of cell shape"/>
    <property type="evidence" value="ECO:0007669"/>
    <property type="project" value="UniProtKB-KW"/>
</dbReference>
<sequence length="270" mass="28713">MDTAVVSERAIGVFDSGVGGLTVLKELSRLLPDEELIYLGDTARVPYGTKSGSTVTRYAQEAAGFLTALGVKVLVVACNTASAVALPVLEERFQIPVFGVIQPGAARAVQLTHSRRVGVIGTEGTIKSSAYTRAIQALDSRIQVSTTACPLFVPLAEEGWSEHPIARLVAQEYLTGLAAEKIDALVLGCTHYPLLKLILGDFFGPEVALVDSAEETAATVARALAEQDLLRRSPPGPHRFFVTDVPERFERVGGTFWGAPLGGVKQVEIG</sequence>
<dbReference type="InterPro" id="IPR004391">
    <property type="entry name" value="Glu_race"/>
</dbReference>
<dbReference type="InterPro" id="IPR033134">
    <property type="entry name" value="Asp/Glu_racemase_AS_2"/>
</dbReference>
<keyword evidence="10" id="KW-1185">Reference proteome</keyword>
<feature type="active site" description="Proton donor/acceptor" evidence="8">
    <location>
        <position position="189"/>
    </location>
</feature>
<comment type="similarity">
    <text evidence="8">Belongs to the aspartate/glutamate racemases family.</text>
</comment>
<dbReference type="Pfam" id="PF01177">
    <property type="entry name" value="Asp_Glu_race"/>
    <property type="match status" value="1"/>
</dbReference>
<feature type="binding site" evidence="8">
    <location>
        <begin position="15"/>
        <end position="16"/>
    </location>
    <ligand>
        <name>substrate</name>
    </ligand>
</feature>
<dbReference type="EC" id="5.1.1.3" evidence="2 8"/>
<evidence type="ECO:0000256" key="1">
    <source>
        <dbReference type="ARBA" id="ARBA00001602"/>
    </source>
</evidence>
<evidence type="ECO:0000256" key="5">
    <source>
        <dbReference type="ARBA" id="ARBA00023235"/>
    </source>
</evidence>
<dbReference type="GO" id="GO:0009252">
    <property type="term" value="P:peptidoglycan biosynthetic process"/>
    <property type="evidence" value="ECO:0007669"/>
    <property type="project" value="UniProtKB-UniRule"/>
</dbReference>
<accession>A0A0C2HH43</accession>
<dbReference type="EMBL" id="JWJD01000004">
    <property type="protein sequence ID" value="KIH76301.1"/>
    <property type="molecule type" value="Genomic_DNA"/>
</dbReference>
<evidence type="ECO:0000256" key="4">
    <source>
        <dbReference type="ARBA" id="ARBA00022984"/>
    </source>
</evidence>
<dbReference type="GO" id="GO:0071555">
    <property type="term" value="P:cell wall organization"/>
    <property type="evidence" value="ECO:0007669"/>
    <property type="project" value="UniProtKB-KW"/>
</dbReference>
<keyword evidence="6 8" id="KW-0961">Cell wall biogenesis/degradation</keyword>
<dbReference type="NCBIfam" id="TIGR00067">
    <property type="entry name" value="glut_race"/>
    <property type="match status" value="1"/>
</dbReference>
<comment type="function">
    <text evidence="8">Provides the (R)-glutamate required for cell wall biosynthesis.</text>
</comment>
<dbReference type="InterPro" id="IPR001920">
    <property type="entry name" value="Asp/Glu_race"/>
</dbReference>
<evidence type="ECO:0000256" key="7">
    <source>
        <dbReference type="ARBA" id="ARBA00070053"/>
    </source>
</evidence>
<dbReference type="PANTHER" id="PTHR21198">
    <property type="entry name" value="GLUTAMATE RACEMASE"/>
    <property type="match status" value="1"/>
</dbReference>
<name>A0A0C2HH43_9BACT</name>
<dbReference type="SUPFAM" id="SSF53681">
    <property type="entry name" value="Aspartate/glutamate racemase"/>
    <property type="match status" value="2"/>
</dbReference>
<gene>
    <name evidence="8" type="primary">murI</name>
    <name evidence="9" type="ORF">GFER_11890</name>
</gene>
<dbReference type="InterPro" id="IPR018187">
    <property type="entry name" value="Asp/Glu_racemase_AS_1"/>
</dbReference>
<evidence type="ECO:0000256" key="6">
    <source>
        <dbReference type="ARBA" id="ARBA00023316"/>
    </source>
</evidence>
<keyword evidence="3 8" id="KW-0133">Cell shape</keyword>
<evidence type="ECO:0000256" key="8">
    <source>
        <dbReference type="HAMAP-Rule" id="MF_00258"/>
    </source>
</evidence>